<dbReference type="InterPro" id="IPR014717">
    <property type="entry name" value="Transl_elong_EF1B/ribsomal_bS6"/>
</dbReference>
<evidence type="ECO:0000256" key="2">
    <source>
        <dbReference type="SAM" id="Phobius"/>
    </source>
</evidence>
<keyword evidence="2" id="KW-1133">Transmembrane helix</keyword>
<keyword evidence="4" id="KW-1185">Reference proteome</keyword>
<keyword evidence="2" id="KW-0472">Membrane</keyword>
<evidence type="ECO:0000313" key="3">
    <source>
        <dbReference type="EMBL" id="MCS0498631.1"/>
    </source>
</evidence>
<gene>
    <name evidence="3" type="ORF">NUH29_03585</name>
</gene>
<comment type="caution">
    <text evidence="3">The sequence shown here is derived from an EMBL/GenBank/DDBJ whole genome shotgun (WGS) entry which is preliminary data.</text>
</comment>
<dbReference type="Gene3D" id="3.30.70.60">
    <property type="match status" value="1"/>
</dbReference>
<dbReference type="RefSeq" id="WP_258797613.1">
    <property type="nucleotide sequence ID" value="NZ_JANTHX010000004.1"/>
</dbReference>
<protein>
    <submittedName>
        <fullName evidence="3">Type 4a pilus biogenesis protein PilO</fullName>
    </submittedName>
</protein>
<feature type="coiled-coil region" evidence="1">
    <location>
        <begin position="52"/>
        <end position="79"/>
    </location>
</feature>
<name>A0ABT1ZD75_9MICO</name>
<keyword evidence="2" id="KW-0812">Transmembrane</keyword>
<evidence type="ECO:0000313" key="4">
    <source>
        <dbReference type="Proteomes" id="UP001205337"/>
    </source>
</evidence>
<proteinExistence type="predicted"/>
<sequence length="220" mass="22806">MKLSTQVWGLITFVVVVGVLAAGWFLGVSPQLSAQALADGQRKAAIAQNTSIQTAIDDLKKEEANLPEYQARAAEIEKVIPSGLESAAFITTLNNLATATAVTIEQISIGEVVKYAPPTGDENPDGAPKPVTDSRISGDNFLLVPVTLSVSGGWNEVLAFTHGVQTGDRLMLVTKVTTSGDGTTFTTTLNGTMYVLLRQAPPASASADSTDAATDTAAAG</sequence>
<feature type="transmembrane region" description="Helical" evidence="2">
    <location>
        <begin position="7"/>
        <end position="27"/>
    </location>
</feature>
<dbReference type="Proteomes" id="UP001205337">
    <property type="component" value="Unassembled WGS sequence"/>
</dbReference>
<reference evidence="3 4" key="1">
    <citation type="submission" date="2022-08" db="EMBL/GenBank/DDBJ databases">
        <authorList>
            <person name="Li F."/>
        </authorList>
    </citation>
    <scope>NUCLEOTIDE SEQUENCE [LARGE SCALE GENOMIC DNA]</scope>
    <source>
        <strain evidence="3 4">10F1B-8-1</strain>
    </source>
</reference>
<dbReference type="EMBL" id="JANTHX010000004">
    <property type="protein sequence ID" value="MCS0498631.1"/>
    <property type="molecule type" value="Genomic_DNA"/>
</dbReference>
<evidence type="ECO:0000256" key="1">
    <source>
        <dbReference type="SAM" id="Coils"/>
    </source>
</evidence>
<accession>A0ABT1ZD75</accession>
<organism evidence="3 4">
    <name type="scientific">Protaetiibacter mangrovi</name>
    <dbReference type="NCBI Taxonomy" id="2970926"/>
    <lineage>
        <taxon>Bacteria</taxon>
        <taxon>Bacillati</taxon>
        <taxon>Actinomycetota</taxon>
        <taxon>Actinomycetes</taxon>
        <taxon>Micrococcales</taxon>
        <taxon>Microbacteriaceae</taxon>
        <taxon>Protaetiibacter</taxon>
    </lineage>
</organism>
<keyword evidence="1" id="KW-0175">Coiled coil</keyword>